<organism evidence="1">
    <name type="scientific">Serratia marcescens</name>
    <dbReference type="NCBI Taxonomy" id="615"/>
    <lineage>
        <taxon>Bacteria</taxon>
        <taxon>Pseudomonadati</taxon>
        <taxon>Pseudomonadota</taxon>
        <taxon>Gammaproteobacteria</taxon>
        <taxon>Enterobacterales</taxon>
        <taxon>Yersiniaceae</taxon>
        <taxon>Serratia</taxon>
    </lineage>
</organism>
<evidence type="ECO:0000313" key="1">
    <source>
        <dbReference type="EMBL" id="SAY44038.1"/>
    </source>
</evidence>
<dbReference type="Pfam" id="PF05973">
    <property type="entry name" value="Gp49"/>
    <property type="match status" value="1"/>
</dbReference>
<dbReference type="EMBL" id="LT575490">
    <property type="protein sequence ID" value="SAY44038.1"/>
    <property type="molecule type" value="Genomic_DNA"/>
</dbReference>
<dbReference type="InterPro" id="IPR009241">
    <property type="entry name" value="HigB-like"/>
</dbReference>
<sequence>MWEIKTTDVFDDWFSSLNDADRAGVLATLMVLREKGPCLPRPYADTVKGSRYSNMKELRIQSRGEPLRAFFAFDPYRIGIVLCAGNKAGNEKRFYDRMLQIADREFTCWLNTLNEKECRDGQNAGTAYCG</sequence>
<name>A0A1C3HG89_SERMA</name>
<protein>
    <recommendedName>
        <fullName evidence="2">Diaminopimelate decarboxylase</fullName>
    </recommendedName>
</protein>
<evidence type="ECO:0008006" key="2">
    <source>
        <dbReference type="Google" id="ProtNLM"/>
    </source>
</evidence>
<accession>A0A1C3HG89</accession>
<reference evidence="1" key="1">
    <citation type="submission" date="2016-05" db="EMBL/GenBank/DDBJ databases">
        <authorList>
            <person name="Cock P.J.A."/>
            <person name="Cock P.J.A."/>
        </authorList>
    </citation>
    <scope>NUCLEOTIDE SEQUENCE</scope>
    <source>
        <strain evidence="1">PWN146_assembly</strain>
    </source>
</reference>
<gene>
    <name evidence="1" type="ORF">PWN146_02736</name>
</gene>
<dbReference type="AlphaFoldDB" id="A0A1C3HG89"/>
<proteinExistence type="predicted"/>